<dbReference type="GO" id="GO:0046872">
    <property type="term" value="F:metal ion binding"/>
    <property type="evidence" value="ECO:0007669"/>
    <property type="project" value="InterPro"/>
</dbReference>
<dbReference type="PANTHER" id="PTHR43585">
    <property type="entry name" value="FUMIPYRROLE BIOSYNTHESIS PROTEIN C"/>
    <property type="match status" value="1"/>
</dbReference>
<dbReference type="Proteomes" id="UP000448177">
    <property type="component" value="Unassembled WGS sequence"/>
</dbReference>
<protein>
    <submittedName>
        <fullName evidence="6">ATP-grasp domain-containing protein</fullName>
    </submittedName>
</protein>
<dbReference type="GO" id="GO:0005524">
    <property type="term" value="F:ATP binding"/>
    <property type="evidence" value="ECO:0007669"/>
    <property type="project" value="UniProtKB-UniRule"/>
</dbReference>
<dbReference type="InterPro" id="IPR052032">
    <property type="entry name" value="ATP-dep_AA_Ligase"/>
</dbReference>
<evidence type="ECO:0000313" key="7">
    <source>
        <dbReference type="Proteomes" id="UP000448177"/>
    </source>
</evidence>
<evidence type="ECO:0000256" key="2">
    <source>
        <dbReference type="ARBA" id="ARBA00022741"/>
    </source>
</evidence>
<keyword evidence="7" id="KW-1185">Reference proteome</keyword>
<proteinExistence type="predicted"/>
<accession>A0A844KDU0</accession>
<sequence length="406" mass="46304">MMKRVMVIAGGTWQVPLIKKVKSLGYEVVNSNLYEDSIGFKYADFTGVMDVRDKEKNLALAKEYKIDAVLTDQSDIAVPTVAYVAEQMGCPGIGHEMAELFTNKFKMREYCRENKFKYPEYRLCTNVEEAIEFYRELGKKVIIKPLDSQSSRGIFTIESEQELRDRFAETEAFTNSGDYVLVERYIEGTEFTVDGIVIDGTHHTLAISQKEHYAYNRNIASKLFFTNYNETFDYDLLRKTNDELISGTGIKYAITHSEYKFEDGDYYLIEMAARGGGSRIASDIVPFMSGVDNYQLLINAALGQTPSVEDLHTSDAEKMKERAAVLEFLDIESEGKKITKIEGVEQINAIPEILQLQLEFKEGDIIEKAQDDRSRVGFFIARAESKERIEEIEKEVKNTLKVSFES</sequence>
<keyword evidence="3 4" id="KW-0067">ATP-binding</keyword>
<evidence type="ECO:0000256" key="4">
    <source>
        <dbReference type="PROSITE-ProRule" id="PRU00409"/>
    </source>
</evidence>
<keyword evidence="2 4" id="KW-0547">Nucleotide-binding</keyword>
<feature type="domain" description="ATP-grasp" evidence="5">
    <location>
        <begin position="108"/>
        <end position="302"/>
    </location>
</feature>
<dbReference type="InterPro" id="IPR013815">
    <property type="entry name" value="ATP_grasp_subdomain_1"/>
</dbReference>
<reference evidence="6 7" key="1">
    <citation type="journal article" date="2019" name="Nat. Med.">
        <title>A library of human gut bacterial isolates paired with longitudinal multiomics data enables mechanistic microbiome research.</title>
        <authorList>
            <person name="Poyet M."/>
            <person name="Groussin M."/>
            <person name="Gibbons S.M."/>
            <person name="Avila-Pacheco J."/>
            <person name="Jiang X."/>
            <person name="Kearney S.M."/>
            <person name="Perrotta A.R."/>
            <person name="Berdy B."/>
            <person name="Zhao S."/>
            <person name="Lieberman T.D."/>
            <person name="Swanson P.K."/>
            <person name="Smith M."/>
            <person name="Roesemann S."/>
            <person name="Alexander J.E."/>
            <person name="Rich S.A."/>
            <person name="Livny J."/>
            <person name="Vlamakis H."/>
            <person name="Clish C."/>
            <person name="Bullock K."/>
            <person name="Deik A."/>
            <person name="Scott J."/>
            <person name="Pierce K.A."/>
            <person name="Xavier R.J."/>
            <person name="Alm E.J."/>
        </authorList>
    </citation>
    <scope>NUCLEOTIDE SEQUENCE [LARGE SCALE GENOMIC DNA]</scope>
    <source>
        <strain evidence="6 7">BIOML-A1</strain>
    </source>
</reference>
<dbReference type="EMBL" id="WNAF01000004">
    <property type="protein sequence ID" value="MTR76645.1"/>
    <property type="molecule type" value="Genomic_DNA"/>
</dbReference>
<evidence type="ECO:0000259" key="5">
    <source>
        <dbReference type="PROSITE" id="PS50975"/>
    </source>
</evidence>
<name>A0A844KDU0_9FIRM</name>
<evidence type="ECO:0000256" key="1">
    <source>
        <dbReference type="ARBA" id="ARBA00022598"/>
    </source>
</evidence>
<dbReference type="InterPro" id="IPR040570">
    <property type="entry name" value="LAL_C2"/>
</dbReference>
<keyword evidence="1" id="KW-0436">Ligase</keyword>
<dbReference type="GO" id="GO:0016874">
    <property type="term" value="F:ligase activity"/>
    <property type="evidence" value="ECO:0007669"/>
    <property type="project" value="UniProtKB-KW"/>
</dbReference>
<dbReference type="PANTHER" id="PTHR43585:SF2">
    <property type="entry name" value="ATP-GRASP ENZYME FSQD"/>
    <property type="match status" value="1"/>
</dbReference>
<dbReference type="SUPFAM" id="SSF56059">
    <property type="entry name" value="Glutathione synthetase ATP-binding domain-like"/>
    <property type="match status" value="1"/>
</dbReference>
<evidence type="ECO:0000313" key="6">
    <source>
        <dbReference type="EMBL" id="MTR76645.1"/>
    </source>
</evidence>
<gene>
    <name evidence="6" type="ORF">GMD21_08175</name>
</gene>
<evidence type="ECO:0000256" key="3">
    <source>
        <dbReference type="ARBA" id="ARBA00022840"/>
    </source>
</evidence>
<comment type="caution">
    <text evidence="6">The sequence shown here is derived from an EMBL/GenBank/DDBJ whole genome shotgun (WGS) entry which is preliminary data.</text>
</comment>
<dbReference type="RefSeq" id="WP_055147715.1">
    <property type="nucleotide sequence ID" value="NZ_DAWEFD010000003.1"/>
</dbReference>
<dbReference type="Pfam" id="PF13535">
    <property type="entry name" value="ATP-grasp_4"/>
    <property type="match status" value="1"/>
</dbReference>
<dbReference type="AlphaFoldDB" id="A0A844KDU0"/>
<dbReference type="Gene3D" id="3.30.470.20">
    <property type="entry name" value="ATP-grasp fold, B domain"/>
    <property type="match status" value="1"/>
</dbReference>
<dbReference type="Gene3D" id="3.30.1490.20">
    <property type="entry name" value="ATP-grasp fold, A domain"/>
    <property type="match status" value="1"/>
</dbReference>
<dbReference type="Gene3D" id="3.40.50.20">
    <property type="match status" value="1"/>
</dbReference>
<organism evidence="6 7">
    <name type="scientific">Mediterraneibacter faecis</name>
    <dbReference type="NCBI Taxonomy" id="592978"/>
    <lineage>
        <taxon>Bacteria</taxon>
        <taxon>Bacillati</taxon>
        <taxon>Bacillota</taxon>
        <taxon>Clostridia</taxon>
        <taxon>Lachnospirales</taxon>
        <taxon>Lachnospiraceae</taxon>
        <taxon>Mediterraneibacter</taxon>
    </lineage>
</organism>
<dbReference type="PROSITE" id="PS50975">
    <property type="entry name" value="ATP_GRASP"/>
    <property type="match status" value="1"/>
</dbReference>
<dbReference type="InterPro" id="IPR011761">
    <property type="entry name" value="ATP-grasp"/>
</dbReference>
<dbReference type="Pfam" id="PF18603">
    <property type="entry name" value="LAL_C2"/>
    <property type="match status" value="1"/>
</dbReference>